<dbReference type="GO" id="GO:0097367">
    <property type="term" value="F:carbohydrate derivative binding"/>
    <property type="evidence" value="ECO:0007669"/>
    <property type="project" value="InterPro"/>
</dbReference>
<dbReference type="SUPFAM" id="SSF53697">
    <property type="entry name" value="SIS domain"/>
    <property type="match status" value="1"/>
</dbReference>
<dbReference type="GO" id="GO:0003700">
    <property type="term" value="F:DNA-binding transcription factor activity"/>
    <property type="evidence" value="ECO:0007669"/>
    <property type="project" value="InterPro"/>
</dbReference>
<proteinExistence type="predicted"/>
<organism evidence="6 7">
    <name type="scientific">Domibacillus mangrovi</name>
    <dbReference type="NCBI Taxonomy" id="1714354"/>
    <lineage>
        <taxon>Bacteria</taxon>
        <taxon>Bacillati</taxon>
        <taxon>Bacillota</taxon>
        <taxon>Bacilli</taxon>
        <taxon>Bacillales</taxon>
        <taxon>Bacillaceae</taxon>
        <taxon>Domibacillus</taxon>
    </lineage>
</organism>
<name>A0A1Q5P5M8_9BACI</name>
<dbReference type="RefSeq" id="WP_073710604.1">
    <property type="nucleotide sequence ID" value="NZ_MRWQ01000004.1"/>
</dbReference>
<keyword evidence="1" id="KW-0805">Transcription regulation</keyword>
<dbReference type="STRING" id="1714354.BLL40_03840"/>
<gene>
    <name evidence="6" type="ORF">BLL40_03840</name>
</gene>
<evidence type="ECO:0000256" key="3">
    <source>
        <dbReference type="ARBA" id="ARBA00023163"/>
    </source>
</evidence>
<dbReference type="Proteomes" id="UP000186524">
    <property type="component" value="Unassembled WGS sequence"/>
</dbReference>
<dbReference type="Gene3D" id="1.10.10.10">
    <property type="entry name" value="Winged helix-like DNA-binding domain superfamily/Winged helix DNA-binding domain"/>
    <property type="match status" value="1"/>
</dbReference>
<accession>A0A1Q5P5M8</accession>
<dbReference type="InterPro" id="IPR009057">
    <property type="entry name" value="Homeodomain-like_sf"/>
</dbReference>
<feature type="domain" description="SIS" evidence="5">
    <location>
        <begin position="126"/>
        <end position="260"/>
    </location>
</feature>
<dbReference type="Pfam" id="PF01418">
    <property type="entry name" value="HTH_6"/>
    <property type="match status" value="1"/>
</dbReference>
<feature type="domain" description="HTH rpiR-type" evidence="4">
    <location>
        <begin position="4"/>
        <end position="80"/>
    </location>
</feature>
<reference evidence="6 7" key="1">
    <citation type="submission" date="2016-12" db="EMBL/GenBank/DDBJ databases">
        <title>Domibacillus sp. SAOS 44 whole genome sequencing.</title>
        <authorList>
            <person name="Verma A."/>
            <person name="Krishnamurthi S."/>
        </authorList>
    </citation>
    <scope>NUCLEOTIDE SEQUENCE [LARGE SCALE GENOMIC DNA]</scope>
    <source>
        <strain evidence="6 7">SAOS 44</strain>
    </source>
</reference>
<evidence type="ECO:0000256" key="2">
    <source>
        <dbReference type="ARBA" id="ARBA00023125"/>
    </source>
</evidence>
<comment type="caution">
    <text evidence="6">The sequence shown here is derived from an EMBL/GenBank/DDBJ whole genome shotgun (WGS) entry which is preliminary data.</text>
</comment>
<dbReference type="AlphaFoldDB" id="A0A1Q5P5M8"/>
<protein>
    <submittedName>
        <fullName evidence="6">RpiR family transcriptional regulator</fullName>
    </submittedName>
</protein>
<dbReference type="InterPro" id="IPR035472">
    <property type="entry name" value="RpiR-like_SIS"/>
</dbReference>
<dbReference type="Pfam" id="PF01380">
    <property type="entry name" value="SIS"/>
    <property type="match status" value="1"/>
</dbReference>
<dbReference type="Gene3D" id="3.40.50.10490">
    <property type="entry name" value="Glucose-6-phosphate isomerase like protein, domain 1"/>
    <property type="match status" value="1"/>
</dbReference>
<dbReference type="InterPro" id="IPR001347">
    <property type="entry name" value="SIS_dom"/>
</dbReference>
<dbReference type="GO" id="GO:0003677">
    <property type="term" value="F:DNA binding"/>
    <property type="evidence" value="ECO:0007669"/>
    <property type="project" value="UniProtKB-KW"/>
</dbReference>
<evidence type="ECO:0000259" key="5">
    <source>
        <dbReference type="PROSITE" id="PS51464"/>
    </source>
</evidence>
<dbReference type="InterPro" id="IPR036388">
    <property type="entry name" value="WH-like_DNA-bd_sf"/>
</dbReference>
<dbReference type="PANTHER" id="PTHR30514">
    <property type="entry name" value="GLUCOKINASE"/>
    <property type="match status" value="1"/>
</dbReference>
<evidence type="ECO:0000259" key="4">
    <source>
        <dbReference type="PROSITE" id="PS51071"/>
    </source>
</evidence>
<dbReference type="InterPro" id="IPR046348">
    <property type="entry name" value="SIS_dom_sf"/>
</dbReference>
<evidence type="ECO:0000313" key="6">
    <source>
        <dbReference type="EMBL" id="OKL37451.1"/>
    </source>
</evidence>
<dbReference type="SUPFAM" id="SSF46689">
    <property type="entry name" value="Homeodomain-like"/>
    <property type="match status" value="1"/>
</dbReference>
<evidence type="ECO:0000256" key="1">
    <source>
        <dbReference type="ARBA" id="ARBA00023015"/>
    </source>
</evidence>
<dbReference type="InterPro" id="IPR000281">
    <property type="entry name" value="HTH_RpiR"/>
</dbReference>
<dbReference type="EMBL" id="MRWQ01000004">
    <property type="protein sequence ID" value="OKL37451.1"/>
    <property type="molecule type" value="Genomic_DNA"/>
</dbReference>
<dbReference type="OrthoDB" id="6590756at2"/>
<dbReference type="PROSITE" id="PS51464">
    <property type="entry name" value="SIS"/>
    <property type="match status" value="1"/>
</dbReference>
<sequence>MEKIDFYQLIKNKFSTLSPGQKKIAEFLVDHRDEAVLKTAFQLGKKVGVSETTVIRFSYALGFSGFSDMQDMIQQEWITTKQHSTQHFQIQNEHTVGDMYAKVIEKESQILQQLLNQLNRKNIDQAIEELIQADRVYIGGFGASFAAAHWLYYSLSQLRENVFLSQHVLPEQLCELKEGSVVIVFSFPRYTKDSLKLAEWVKKQHAKLISITDRQLSPIGQISDITITTEEQMESGYFSFVSVICILEMIIAGMHSRDHVRISKRQEMIEMLYSNQEMYLE</sequence>
<dbReference type="CDD" id="cd05013">
    <property type="entry name" value="SIS_RpiR"/>
    <property type="match status" value="1"/>
</dbReference>
<keyword evidence="3" id="KW-0804">Transcription</keyword>
<dbReference type="InterPro" id="IPR047640">
    <property type="entry name" value="RpiR-like"/>
</dbReference>
<dbReference type="GO" id="GO:1901135">
    <property type="term" value="P:carbohydrate derivative metabolic process"/>
    <property type="evidence" value="ECO:0007669"/>
    <property type="project" value="InterPro"/>
</dbReference>
<dbReference type="PANTHER" id="PTHR30514:SF18">
    <property type="entry name" value="RPIR-FAMILY TRANSCRIPTIONAL REGULATOR"/>
    <property type="match status" value="1"/>
</dbReference>
<evidence type="ECO:0000313" key="7">
    <source>
        <dbReference type="Proteomes" id="UP000186524"/>
    </source>
</evidence>
<keyword evidence="7" id="KW-1185">Reference proteome</keyword>
<dbReference type="PROSITE" id="PS51071">
    <property type="entry name" value="HTH_RPIR"/>
    <property type="match status" value="1"/>
</dbReference>
<keyword evidence="2" id="KW-0238">DNA-binding</keyword>